<feature type="compositionally biased region" description="Polar residues" evidence="1">
    <location>
        <begin position="436"/>
        <end position="445"/>
    </location>
</feature>
<dbReference type="Proteomes" id="UP001358417">
    <property type="component" value="Unassembled WGS sequence"/>
</dbReference>
<feature type="compositionally biased region" description="Polar residues" evidence="1">
    <location>
        <begin position="76"/>
        <end position="92"/>
    </location>
</feature>
<feature type="compositionally biased region" description="Low complexity" evidence="1">
    <location>
        <begin position="133"/>
        <end position="148"/>
    </location>
</feature>
<feature type="compositionally biased region" description="Polar residues" evidence="1">
    <location>
        <begin position="583"/>
        <end position="639"/>
    </location>
</feature>
<comment type="caution">
    <text evidence="2">The sequence shown here is derived from an EMBL/GenBank/DDBJ whole genome shotgun (WGS) entry which is preliminary data.</text>
</comment>
<evidence type="ECO:0000313" key="3">
    <source>
        <dbReference type="Proteomes" id="UP001358417"/>
    </source>
</evidence>
<feature type="compositionally biased region" description="Gly residues" evidence="1">
    <location>
        <begin position="198"/>
        <end position="207"/>
    </location>
</feature>
<feature type="compositionally biased region" description="Low complexity" evidence="1">
    <location>
        <begin position="648"/>
        <end position="657"/>
    </location>
</feature>
<feature type="compositionally biased region" description="Gly residues" evidence="1">
    <location>
        <begin position="948"/>
        <end position="958"/>
    </location>
</feature>
<keyword evidence="3" id="KW-1185">Reference proteome</keyword>
<feature type="region of interest" description="Disordered" evidence="1">
    <location>
        <begin position="570"/>
        <end position="1056"/>
    </location>
</feature>
<evidence type="ECO:0000256" key="1">
    <source>
        <dbReference type="SAM" id="MobiDB-lite"/>
    </source>
</evidence>
<feature type="compositionally biased region" description="Polar residues" evidence="1">
    <location>
        <begin position="485"/>
        <end position="514"/>
    </location>
</feature>
<dbReference type="RefSeq" id="XP_064707678.1">
    <property type="nucleotide sequence ID" value="XM_064856502.1"/>
</dbReference>
<feature type="compositionally biased region" description="Polar residues" evidence="1">
    <location>
        <begin position="379"/>
        <end position="400"/>
    </location>
</feature>
<feature type="compositionally biased region" description="Low complexity" evidence="1">
    <location>
        <begin position="401"/>
        <end position="420"/>
    </location>
</feature>
<feature type="region of interest" description="Disordered" evidence="1">
    <location>
        <begin position="371"/>
        <end position="557"/>
    </location>
</feature>
<reference evidence="2 3" key="1">
    <citation type="submission" date="2023-08" db="EMBL/GenBank/DDBJ databases">
        <title>Black Yeasts Isolated from many extreme environments.</title>
        <authorList>
            <person name="Coleine C."/>
            <person name="Stajich J.E."/>
            <person name="Selbmann L."/>
        </authorList>
    </citation>
    <scope>NUCLEOTIDE SEQUENCE [LARGE SCALE GENOMIC DNA]</scope>
    <source>
        <strain evidence="2 3">CCFEE 5792</strain>
    </source>
</reference>
<organism evidence="2 3">
    <name type="scientific">Exophiala bonariae</name>
    <dbReference type="NCBI Taxonomy" id="1690606"/>
    <lineage>
        <taxon>Eukaryota</taxon>
        <taxon>Fungi</taxon>
        <taxon>Dikarya</taxon>
        <taxon>Ascomycota</taxon>
        <taxon>Pezizomycotina</taxon>
        <taxon>Eurotiomycetes</taxon>
        <taxon>Chaetothyriomycetidae</taxon>
        <taxon>Chaetothyriales</taxon>
        <taxon>Herpotrichiellaceae</taxon>
        <taxon>Exophiala</taxon>
    </lineage>
</organism>
<feature type="compositionally biased region" description="Polar residues" evidence="1">
    <location>
        <begin position="536"/>
        <end position="553"/>
    </location>
</feature>
<feature type="compositionally biased region" description="Low complexity" evidence="1">
    <location>
        <begin position="988"/>
        <end position="1003"/>
    </location>
</feature>
<feature type="compositionally biased region" description="Gly residues" evidence="1">
    <location>
        <begin position="1019"/>
        <end position="1031"/>
    </location>
</feature>
<feature type="compositionally biased region" description="Basic and acidic residues" evidence="1">
    <location>
        <begin position="182"/>
        <end position="191"/>
    </location>
</feature>
<dbReference type="GeneID" id="89981133"/>
<dbReference type="EMBL" id="JAVRRD010000009">
    <property type="protein sequence ID" value="KAK5055247.1"/>
    <property type="molecule type" value="Genomic_DNA"/>
</dbReference>
<feature type="compositionally biased region" description="Polar residues" evidence="1">
    <location>
        <begin position="966"/>
        <end position="978"/>
    </location>
</feature>
<feature type="compositionally biased region" description="Low complexity" evidence="1">
    <location>
        <begin position="691"/>
        <end position="700"/>
    </location>
</feature>
<protein>
    <submittedName>
        <fullName evidence="2">Uncharacterized protein</fullName>
    </submittedName>
</protein>
<feature type="compositionally biased region" description="Low complexity" evidence="1">
    <location>
        <begin position="515"/>
        <end position="531"/>
    </location>
</feature>
<sequence length="1088" mass="109449">MDKLKSAFQRDKEGTQDLQNSSSTPRGVGQGSHLSKATTSTGGNTGGFVDQPTTQIPSGAGTGTTGISSTSHETGDSTGSAAIGQTSTYSSHTLRHGDAVGSIIDRSSRDPTTYKMPEHTFGQGTSASGEHSGSGVPPGAAGAAASAAFNKHNDQSTSNIPGAFPKETAHDTVTLPPVNRPVDYEAGRDVPESNQSGSGTGLTGGSGATSQPASTTETHRSGTLGKILGAVGLGGAATGAGVAASRSSHDRSHAVEDTPSQPTTVTGTDSYTAPTQSGPPPSHHRKESIPTTAYPAGPGSPSPIHSPVGGTRGAPDDTSRTSSSNVPYGTGATSYTIGGPTEGQESSHTGRNAGLAAAGVGAGAAALGAHEYGKDRGDTTGTTASSALPGTAQTTSSSTFPSSGQGLGSSSTPSTTQGTSGYSGGQTTGTTGYSAGPTSQTSSTQPEHHSSGYGTTAAAAGLGAGAGALGAHEYGKDRGDGIGGTTSSALPATAQTTSSSTYPSSGQGLGSSSIPSTTQGTSGYGSTQPTGAGYSTGPTSQTSNTQPEQQSTGYGKAAAAAGLGAGAGALGAHEYGKHRGDNTDTTTSSAFSGNQSSVPSASHNTTSSGLPQTTGTGFQHDSARSQPLTSSGPTSQLSSTERDDQSSGYGRTAAATGLGTGAGAAGASALHHNRQGDSTQQFADKPWQADQSQTQSSTATGTHLPIREKATHPPTATSTRDDSRTDPTKDDSHAGRNTALAGAAGVGAAGAYGAHEHSKHQAEQDAERRQKDLAEQEAARQKQYEKDQKAAEKLAHKEEKQHEKDLKKLEKQEKSHEKEIKKEEKEHQKVVAHQEKEQQKELDKEAEDRKRREKEAAGAAAGVGAGGAAYAAHKHHDDDHSDKAKLSSASDEHERNKLHKDPPEQKKPSLFRRIFKRRKNKDTGDSEEYSTDEEDDSHHGTAAAAGVGAVGAGAGAGLAGSSAAGHNQTYDSKPSYNPLSKDDPLASTTGTTGTPGTTGTTGTHSGVHDPTSTTHGTSSGTGIGSTTGTGTTGNNLPIDDVTGLPYDPAKDPAAAARLQAHDTVGHKILEKAEAKEAQQEAGGPAPLS</sequence>
<feature type="compositionally biased region" description="Polar residues" evidence="1">
    <location>
        <begin position="258"/>
        <end position="276"/>
    </location>
</feature>
<feature type="compositionally biased region" description="Basic and acidic residues" evidence="1">
    <location>
        <begin position="247"/>
        <end position="256"/>
    </location>
</feature>
<feature type="region of interest" description="Disordered" evidence="1">
    <location>
        <begin position="1"/>
        <end position="354"/>
    </location>
</feature>
<feature type="compositionally biased region" description="Polar residues" evidence="1">
    <location>
        <begin position="32"/>
        <end position="42"/>
    </location>
</feature>
<feature type="compositionally biased region" description="Polar residues" evidence="1">
    <location>
        <begin position="122"/>
        <end position="131"/>
    </location>
</feature>
<feature type="compositionally biased region" description="Basic residues" evidence="1">
    <location>
        <begin position="909"/>
        <end position="920"/>
    </location>
</feature>
<name>A0AAV9NDK0_9EURO</name>
<feature type="compositionally biased region" description="Basic and acidic residues" evidence="1">
    <location>
        <begin position="754"/>
        <end position="856"/>
    </location>
</feature>
<evidence type="ECO:0000313" key="2">
    <source>
        <dbReference type="EMBL" id="KAK5055247.1"/>
    </source>
</evidence>
<accession>A0AAV9NDK0</accession>
<feature type="compositionally biased region" description="Basic and acidic residues" evidence="1">
    <location>
        <begin position="719"/>
        <end position="734"/>
    </location>
</feature>
<gene>
    <name evidence="2" type="ORF">LTR84_012997</name>
</gene>
<dbReference type="AlphaFoldDB" id="A0AAV9NDK0"/>
<feature type="compositionally biased region" description="Basic and acidic residues" evidence="1">
    <location>
        <begin position="1"/>
        <end position="15"/>
    </location>
</feature>
<feature type="compositionally biased region" description="Polar residues" evidence="1">
    <location>
        <begin position="16"/>
        <end position="25"/>
    </location>
</feature>
<feature type="compositionally biased region" description="Acidic residues" evidence="1">
    <location>
        <begin position="925"/>
        <end position="935"/>
    </location>
</feature>
<feature type="compositionally biased region" description="Polar residues" evidence="1">
    <location>
        <begin position="320"/>
        <end position="336"/>
    </location>
</feature>
<feature type="compositionally biased region" description="Basic and acidic residues" evidence="1">
    <location>
        <begin position="875"/>
        <end position="907"/>
    </location>
</feature>
<proteinExistence type="predicted"/>